<protein>
    <submittedName>
        <fullName evidence="2">Uncharacterized protein</fullName>
    </submittedName>
</protein>
<evidence type="ECO:0000313" key="8">
    <source>
        <dbReference type="Proteomes" id="UP000266643"/>
    </source>
</evidence>
<dbReference type="Proteomes" id="UP000265427">
    <property type="component" value="Unassembled WGS sequence"/>
</dbReference>
<sequence length="129" mass="14155">MRLVCVLLAWAVPLAASSDTTIIVPDPSEADNIEQLHYDEAKAVLAADQVAEITPFTIDLNYYEYNLIPVVNPDYTIGILVDPCKTREPGCCQDQFGSPAYIVPRSDMNDKGIAKLVNEFGAPLDAKLR</sequence>
<dbReference type="Proteomes" id="UP000286510">
    <property type="component" value="Unassembled WGS sequence"/>
</dbReference>
<dbReference type="EMBL" id="QUTE01006504">
    <property type="protein sequence ID" value="RHZ32562.1"/>
    <property type="molecule type" value="Genomic_DNA"/>
</dbReference>
<keyword evidence="1" id="KW-0732">Signal</keyword>
<evidence type="ECO:0000313" key="4">
    <source>
        <dbReference type="EMBL" id="RHY80694.1"/>
    </source>
</evidence>
<dbReference type="EMBL" id="QUTD01003382">
    <property type="protein sequence ID" value="RHY73031.1"/>
    <property type="molecule type" value="Genomic_DNA"/>
</dbReference>
<evidence type="ECO:0000313" key="5">
    <source>
        <dbReference type="EMBL" id="RHZ32562.1"/>
    </source>
</evidence>
<gene>
    <name evidence="4" type="ORF">DYB26_014780</name>
    <name evidence="3" type="ORF">DYB30_004181</name>
    <name evidence="5" type="ORF">DYB31_005783</name>
    <name evidence="2" type="ORF">DYB36_000572</name>
</gene>
<accession>A0A397A5E8</accession>
<dbReference type="Proteomes" id="UP000266196">
    <property type="component" value="Unassembled WGS sequence"/>
</dbReference>
<organism evidence="2 6">
    <name type="scientific">Aphanomyces astaci</name>
    <name type="common">Crayfish plague agent</name>
    <dbReference type="NCBI Taxonomy" id="112090"/>
    <lineage>
        <taxon>Eukaryota</taxon>
        <taxon>Sar</taxon>
        <taxon>Stramenopiles</taxon>
        <taxon>Oomycota</taxon>
        <taxon>Saprolegniomycetes</taxon>
        <taxon>Saprolegniales</taxon>
        <taxon>Verrucalvaceae</taxon>
        <taxon>Aphanomyces</taxon>
    </lineage>
</organism>
<dbReference type="EMBL" id="QUTF01027159">
    <property type="protein sequence ID" value="RHY80694.1"/>
    <property type="molecule type" value="Genomic_DNA"/>
</dbReference>
<evidence type="ECO:0000313" key="9">
    <source>
        <dbReference type="Proteomes" id="UP000286510"/>
    </source>
</evidence>
<dbReference type="EMBL" id="QUSZ01007777">
    <property type="protein sequence ID" value="RHY01584.1"/>
    <property type="molecule type" value="Genomic_DNA"/>
</dbReference>
<comment type="caution">
    <text evidence="2">The sequence shown here is derived from an EMBL/GenBank/DDBJ whole genome shotgun (WGS) entry which is preliminary data.</text>
</comment>
<proteinExistence type="predicted"/>
<dbReference type="Proteomes" id="UP000266643">
    <property type="component" value="Unassembled WGS sequence"/>
</dbReference>
<evidence type="ECO:0000313" key="3">
    <source>
        <dbReference type="EMBL" id="RHY73031.1"/>
    </source>
</evidence>
<evidence type="ECO:0000313" key="6">
    <source>
        <dbReference type="Proteomes" id="UP000265427"/>
    </source>
</evidence>
<feature type="signal peptide" evidence="1">
    <location>
        <begin position="1"/>
        <end position="17"/>
    </location>
</feature>
<dbReference type="AlphaFoldDB" id="A0A397A5E8"/>
<evidence type="ECO:0000256" key="1">
    <source>
        <dbReference type="SAM" id="SignalP"/>
    </source>
</evidence>
<reference evidence="6 7" key="1">
    <citation type="submission" date="2018-08" db="EMBL/GenBank/DDBJ databases">
        <title>Aphanomyces genome sequencing and annotation.</title>
        <authorList>
            <person name="Minardi D."/>
            <person name="Oidtmann B."/>
            <person name="Van Der Giezen M."/>
            <person name="Studholme D.J."/>
        </authorList>
    </citation>
    <scope>NUCLEOTIDE SEQUENCE [LARGE SCALE GENOMIC DNA]</scope>
    <source>
        <strain evidence="5 7">197901</strain>
        <strain evidence="3 8">D2</strain>
        <strain evidence="4 9">FDL457</strain>
        <strain evidence="2 6">Kv</strain>
    </source>
</reference>
<evidence type="ECO:0000313" key="2">
    <source>
        <dbReference type="EMBL" id="RHY01584.1"/>
    </source>
</evidence>
<name>A0A397A5E8_APHAT</name>
<feature type="chain" id="PRO_5036334573" evidence="1">
    <location>
        <begin position="18"/>
        <end position="129"/>
    </location>
</feature>
<evidence type="ECO:0000313" key="7">
    <source>
        <dbReference type="Proteomes" id="UP000266196"/>
    </source>
</evidence>